<dbReference type="SMART" id="SM00579">
    <property type="entry name" value="FBD"/>
    <property type="match status" value="1"/>
</dbReference>
<dbReference type="OrthoDB" id="594804at2759"/>
<dbReference type="Gramene" id="ESQ44168">
    <property type="protein sequence ID" value="ESQ44168"/>
    <property type="gene ID" value="EUTSA_v10005904mg"/>
</dbReference>
<dbReference type="SUPFAM" id="SSF52047">
    <property type="entry name" value="RNI-like"/>
    <property type="match status" value="1"/>
</dbReference>
<sequence>MVSKKMDFGGSRDVISGLPEALICHILSFLTTKEAASTSVLSSKWRYLFASVPNLNFDDSVYLDPRIQRRVHQQGLNVSPSFMDFVDRVLALQGNSHVHKFSLKIQAGNDPVDPTRIFRWILSVLARGVSDLDLCIDLGTKSLLPSEVFKSETLVRLKLDIGCGPYVDVGDVYLPKLKALHLECSFENRECGLTKLLSGCLMLEDLVLHTTNWFSLGFTSVSVTTLKRLTYSWELRDYNPESVSFDTPNLVYLEFTDTISEVYPKVNFESLVEARIYLRMSVDQAAATQFLQEASFSELQIYYSEGNQENKMVGNATDFIMGLRNVKILYLSADTLEVLTYCCEVIPLFNNLTQLTIESKPEVGWQSLPGLLKNSPNLETLVLQGLVHKVTDKCGEVCVCNGEEEDAITTCLSSSPVKVLKIMKFGEIYDGKIEKHLRHRLLNNKTQRKIEKQIEQVEYFLELMPNLEQVILYYGTSFEEYVTEVSTQLQRLPRVASLKCNVQLISDHSN</sequence>
<dbReference type="eggNOG" id="ENOG502RXIZ">
    <property type="taxonomic scope" value="Eukaryota"/>
</dbReference>
<gene>
    <name evidence="2" type="ORF">EUTSA_v10005904mg</name>
</gene>
<dbReference type="PANTHER" id="PTHR31293:SF16">
    <property type="entry name" value="RNI-LIKE SUPERFAMILY PROTEIN"/>
    <property type="match status" value="1"/>
</dbReference>
<dbReference type="Pfam" id="PF24758">
    <property type="entry name" value="LRR_At5g56370"/>
    <property type="match status" value="1"/>
</dbReference>
<reference evidence="2 3" key="1">
    <citation type="journal article" date="2013" name="Front. Plant Sci.">
        <title>The Reference Genome of the Halophytic Plant Eutrema salsugineum.</title>
        <authorList>
            <person name="Yang R."/>
            <person name="Jarvis D.E."/>
            <person name="Chen H."/>
            <person name="Beilstein M.A."/>
            <person name="Grimwood J."/>
            <person name="Jenkins J."/>
            <person name="Shu S."/>
            <person name="Prochnik S."/>
            <person name="Xin M."/>
            <person name="Ma C."/>
            <person name="Schmutz J."/>
            <person name="Wing R.A."/>
            <person name="Mitchell-Olds T."/>
            <person name="Schumaker K.S."/>
            <person name="Wang X."/>
        </authorList>
    </citation>
    <scope>NUCLEOTIDE SEQUENCE [LARGE SCALE GENOMIC DNA]</scope>
</reference>
<dbReference type="InterPro" id="IPR006566">
    <property type="entry name" value="FBD"/>
</dbReference>
<dbReference type="SMART" id="SM00256">
    <property type="entry name" value="FBOX"/>
    <property type="match status" value="1"/>
</dbReference>
<dbReference type="InterPro" id="IPR055411">
    <property type="entry name" value="LRR_FXL15/At3g58940/PEG3-like"/>
</dbReference>
<proteinExistence type="predicted"/>
<organism evidence="2 3">
    <name type="scientific">Eutrema salsugineum</name>
    <name type="common">Saltwater cress</name>
    <name type="synonym">Sisymbrium salsugineum</name>
    <dbReference type="NCBI Taxonomy" id="72664"/>
    <lineage>
        <taxon>Eukaryota</taxon>
        <taxon>Viridiplantae</taxon>
        <taxon>Streptophyta</taxon>
        <taxon>Embryophyta</taxon>
        <taxon>Tracheophyta</taxon>
        <taxon>Spermatophyta</taxon>
        <taxon>Magnoliopsida</taxon>
        <taxon>eudicotyledons</taxon>
        <taxon>Gunneridae</taxon>
        <taxon>Pentapetalae</taxon>
        <taxon>rosids</taxon>
        <taxon>malvids</taxon>
        <taxon>Brassicales</taxon>
        <taxon>Brassicaceae</taxon>
        <taxon>Eutremeae</taxon>
        <taxon>Eutrema</taxon>
    </lineage>
</organism>
<keyword evidence="3" id="KW-1185">Reference proteome</keyword>
<feature type="domain" description="F-box" evidence="1">
    <location>
        <begin position="12"/>
        <end position="60"/>
    </location>
</feature>
<dbReference type="InterPro" id="IPR055294">
    <property type="entry name" value="FBL60-like"/>
</dbReference>
<dbReference type="EMBL" id="KI517455">
    <property type="protein sequence ID" value="ESQ44168.1"/>
    <property type="molecule type" value="Genomic_DNA"/>
</dbReference>
<name>V4LW96_EUTSA</name>
<protein>
    <recommendedName>
        <fullName evidence="1">F-box domain-containing protein</fullName>
    </recommendedName>
</protein>
<dbReference type="PANTHER" id="PTHR31293">
    <property type="entry name" value="RNI-LIKE SUPERFAMILY PROTEIN"/>
    <property type="match status" value="1"/>
</dbReference>
<dbReference type="SUPFAM" id="SSF81383">
    <property type="entry name" value="F-box domain"/>
    <property type="match status" value="1"/>
</dbReference>
<dbReference type="Proteomes" id="UP000030689">
    <property type="component" value="Unassembled WGS sequence"/>
</dbReference>
<dbReference type="Pfam" id="PF00646">
    <property type="entry name" value="F-box"/>
    <property type="match status" value="1"/>
</dbReference>
<accession>V4LW96</accession>
<evidence type="ECO:0000259" key="1">
    <source>
        <dbReference type="PROSITE" id="PS50181"/>
    </source>
</evidence>
<dbReference type="Gene3D" id="1.20.1280.50">
    <property type="match status" value="1"/>
</dbReference>
<dbReference type="InterPro" id="IPR032675">
    <property type="entry name" value="LRR_dom_sf"/>
</dbReference>
<dbReference type="PROSITE" id="PS50181">
    <property type="entry name" value="FBOX"/>
    <property type="match status" value="1"/>
</dbReference>
<dbReference type="OMA" id="HINLQMS"/>
<dbReference type="KEGG" id="eus:EUTSA_v10005904mg"/>
<dbReference type="InterPro" id="IPR053781">
    <property type="entry name" value="F-box_AtFBL13-like"/>
</dbReference>
<evidence type="ECO:0000313" key="2">
    <source>
        <dbReference type="EMBL" id="ESQ44168.1"/>
    </source>
</evidence>
<dbReference type="Gene3D" id="3.80.10.10">
    <property type="entry name" value="Ribonuclease Inhibitor"/>
    <property type="match status" value="1"/>
</dbReference>
<dbReference type="CDD" id="cd22160">
    <property type="entry name" value="F-box_AtFBL13-like"/>
    <property type="match status" value="1"/>
</dbReference>
<dbReference type="AlphaFoldDB" id="V4LW96"/>
<dbReference type="InterPro" id="IPR001810">
    <property type="entry name" value="F-box_dom"/>
</dbReference>
<dbReference type="InterPro" id="IPR036047">
    <property type="entry name" value="F-box-like_dom_sf"/>
</dbReference>
<dbReference type="STRING" id="72664.V4LW96"/>
<evidence type="ECO:0000313" key="3">
    <source>
        <dbReference type="Proteomes" id="UP000030689"/>
    </source>
</evidence>